<dbReference type="GO" id="GO:0044781">
    <property type="term" value="P:bacterial-type flagellum organization"/>
    <property type="evidence" value="ECO:0007669"/>
    <property type="project" value="UniProtKB-KW"/>
</dbReference>
<dbReference type="InterPro" id="IPR035890">
    <property type="entry name" value="Anti-sigma-28_factor_FlgM_sf"/>
</dbReference>
<dbReference type="OrthoDB" id="5738369at2"/>
<feature type="compositionally biased region" description="Low complexity" evidence="9">
    <location>
        <begin position="30"/>
        <end position="46"/>
    </location>
</feature>
<evidence type="ECO:0000256" key="8">
    <source>
        <dbReference type="ARBA" id="ARBA00030117"/>
    </source>
</evidence>
<keyword evidence="12" id="KW-1185">Reference proteome</keyword>
<sequence length="108" mass="11484">MEIDNSRVATLVTSDSGQGKPVEKQDNSQSGPASGKASTGSSTADSVNLTGQARQLQMLEAQIAREPVVDTQRVQAVHAAVENGTFTINPERIADKMISLEQALTDMR</sequence>
<evidence type="ECO:0000313" key="12">
    <source>
        <dbReference type="Proteomes" id="UP000295707"/>
    </source>
</evidence>
<dbReference type="NCBIfam" id="TIGR03824">
    <property type="entry name" value="FlgM_jcvi"/>
    <property type="match status" value="1"/>
</dbReference>
<evidence type="ECO:0000259" key="10">
    <source>
        <dbReference type="Pfam" id="PF04316"/>
    </source>
</evidence>
<evidence type="ECO:0000256" key="7">
    <source>
        <dbReference type="ARBA" id="ARBA00024739"/>
    </source>
</evidence>
<dbReference type="EMBL" id="SMFX01000001">
    <property type="protein sequence ID" value="TCK18875.1"/>
    <property type="molecule type" value="Genomic_DNA"/>
</dbReference>
<comment type="caution">
    <text evidence="11">The sequence shown here is derived from an EMBL/GenBank/DDBJ whole genome shotgun (WGS) entry which is preliminary data.</text>
</comment>
<feature type="compositionally biased region" description="Polar residues" evidence="9">
    <location>
        <begin position="7"/>
        <end position="17"/>
    </location>
</feature>
<keyword evidence="3" id="KW-0678">Repressor</keyword>
<dbReference type="GO" id="GO:0045892">
    <property type="term" value="P:negative regulation of DNA-templated transcription"/>
    <property type="evidence" value="ECO:0007669"/>
    <property type="project" value="InterPro"/>
</dbReference>
<comment type="similarity">
    <text evidence="1">Belongs to the FlgM family.</text>
</comment>
<comment type="function">
    <text evidence="7">Responsible for the coupling of flagellin expression to flagellar assembly by preventing expression of the flagellin genes when a component of the middle class of proteins is defective. It negatively regulates flagellar genes by inhibiting the activity of FliA by directly binding to FliA.</text>
</comment>
<organism evidence="11 12">
    <name type="scientific">Thiogranum longum</name>
    <dbReference type="NCBI Taxonomy" id="1537524"/>
    <lineage>
        <taxon>Bacteria</taxon>
        <taxon>Pseudomonadati</taxon>
        <taxon>Pseudomonadota</taxon>
        <taxon>Gammaproteobacteria</taxon>
        <taxon>Chromatiales</taxon>
        <taxon>Ectothiorhodospiraceae</taxon>
        <taxon>Thiogranum</taxon>
    </lineage>
</organism>
<dbReference type="RefSeq" id="WP_132973056.1">
    <property type="nucleotide sequence ID" value="NZ_SMFX01000001.1"/>
</dbReference>
<keyword evidence="5" id="KW-0805">Transcription regulation</keyword>
<evidence type="ECO:0000256" key="2">
    <source>
        <dbReference type="ARBA" id="ARBA00017823"/>
    </source>
</evidence>
<dbReference type="Pfam" id="PF04316">
    <property type="entry name" value="FlgM"/>
    <property type="match status" value="1"/>
</dbReference>
<proteinExistence type="inferred from homology"/>
<dbReference type="AlphaFoldDB" id="A0A4R1HEW9"/>
<feature type="domain" description="Anti-sigma-28 factor FlgM C-terminal" evidence="10">
    <location>
        <begin position="45"/>
        <end position="98"/>
    </location>
</feature>
<dbReference type="Proteomes" id="UP000295707">
    <property type="component" value="Unassembled WGS sequence"/>
</dbReference>
<evidence type="ECO:0000256" key="9">
    <source>
        <dbReference type="SAM" id="MobiDB-lite"/>
    </source>
</evidence>
<dbReference type="InterPro" id="IPR031316">
    <property type="entry name" value="FlgM_C"/>
</dbReference>
<accession>A0A4R1HEW9</accession>
<evidence type="ECO:0000256" key="6">
    <source>
        <dbReference type="ARBA" id="ARBA00023163"/>
    </source>
</evidence>
<keyword evidence="4" id="KW-1005">Bacterial flagellum biogenesis</keyword>
<gene>
    <name evidence="11" type="ORF">DFR30_2160</name>
</gene>
<evidence type="ECO:0000313" key="11">
    <source>
        <dbReference type="EMBL" id="TCK18875.1"/>
    </source>
</evidence>
<feature type="region of interest" description="Disordered" evidence="9">
    <location>
        <begin position="1"/>
        <end position="48"/>
    </location>
</feature>
<name>A0A4R1HEW9_9GAMM</name>
<reference evidence="11 12" key="1">
    <citation type="submission" date="2019-03" db="EMBL/GenBank/DDBJ databases">
        <title>Genomic Encyclopedia of Type Strains, Phase IV (KMG-IV): sequencing the most valuable type-strain genomes for metagenomic binning, comparative biology and taxonomic classification.</title>
        <authorList>
            <person name="Goeker M."/>
        </authorList>
    </citation>
    <scope>NUCLEOTIDE SEQUENCE [LARGE SCALE GENOMIC DNA]</scope>
    <source>
        <strain evidence="11 12">DSM 19610</strain>
    </source>
</reference>
<evidence type="ECO:0000256" key="1">
    <source>
        <dbReference type="ARBA" id="ARBA00005322"/>
    </source>
</evidence>
<evidence type="ECO:0000256" key="3">
    <source>
        <dbReference type="ARBA" id="ARBA00022491"/>
    </source>
</evidence>
<protein>
    <recommendedName>
        <fullName evidence="2">Negative regulator of flagellin synthesis</fullName>
    </recommendedName>
    <alternativeName>
        <fullName evidence="8">Anti-sigma-28 factor</fullName>
    </alternativeName>
</protein>
<dbReference type="SUPFAM" id="SSF101498">
    <property type="entry name" value="Anti-sigma factor FlgM"/>
    <property type="match status" value="1"/>
</dbReference>
<keyword evidence="6" id="KW-0804">Transcription</keyword>
<evidence type="ECO:0000256" key="4">
    <source>
        <dbReference type="ARBA" id="ARBA00022795"/>
    </source>
</evidence>
<evidence type="ECO:0000256" key="5">
    <source>
        <dbReference type="ARBA" id="ARBA00023015"/>
    </source>
</evidence>
<dbReference type="InterPro" id="IPR007412">
    <property type="entry name" value="FlgM"/>
</dbReference>